<dbReference type="InterPro" id="IPR012825">
    <property type="entry name" value="BluB"/>
</dbReference>
<accession>A0AA35SD01</accession>
<dbReference type="InterPro" id="IPR029479">
    <property type="entry name" value="Nitroreductase"/>
</dbReference>
<dbReference type="Proteomes" id="UP001174909">
    <property type="component" value="Unassembled WGS sequence"/>
</dbReference>
<evidence type="ECO:0000256" key="5">
    <source>
        <dbReference type="SAM" id="MobiDB-lite"/>
    </source>
</evidence>
<dbReference type="Gene3D" id="3.40.109.10">
    <property type="entry name" value="NADH Oxidase"/>
    <property type="match status" value="1"/>
</dbReference>
<reference evidence="7" key="1">
    <citation type="submission" date="2023-03" db="EMBL/GenBank/DDBJ databases">
        <authorList>
            <person name="Steffen K."/>
            <person name="Cardenas P."/>
        </authorList>
    </citation>
    <scope>NUCLEOTIDE SEQUENCE</scope>
</reference>
<feature type="region of interest" description="Disordered" evidence="5">
    <location>
        <begin position="234"/>
        <end position="257"/>
    </location>
</feature>
<dbReference type="AlphaFoldDB" id="A0AA35SD01"/>
<dbReference type="InterPro" id="IPR050627">
    <property type="entry name" value="Nitroreductase/BluB"/>
</dbReference>
<dbReference type="Pfam" id="PF00881">
    <property type="entry name" value="Nitroreductase"/>
    <property type="match status" value="1"/>
</dbReference>
<protein>
    <submittedName>
        <fullName evidence="7">5,6-dimethylbenzimidazole synthase</fullName>
    </submittedName>
</protein>
<gene>
    <name evidence="7" type="ORF">GBAR_LOCUS15144</name>
</gene>
<dbReference type="InterPro" id="IPR000415">
    <property type="entry name" value="Nitroreductase-like"/>
</dbReference>
<dbReference type="CDD" id="cd02145">
    <property type="entry name" value="BluB"/>
    <property type="match status" value="1"/>
</dbReference>
<evidence type="ECO:0000259" key="6">
    <source>
        <dbReference type="Pfam" id="PF00881"/>
    </source>
</evidence>
<evidence type="ECO:0000256" key="4">
    <source>
        <dbReference type="ARBA" id="ARBA00023002"/>
    </source>
</evidence>
<evidence type="ECO:0000313" key="8">
    <source>
        <dbReference type="Proteomes" id="UP001174909"/>
    </source>
</evidence>
<dbReference type="GO" id="GO:0140616">
    <property type="term" value="F:iodotyrosine deiodinase activity"/>
    <property type="evidence" value="ECO:0007669"/>
    <property type="project" value="UniProtKB-ARBA"/>
</dbReference>
<proteinExistence type="inferred from homology"/>
<dbReference type="EMBL" id="CASHTH010002210">
    <property type="protein sequence ID" value="CAI8026371.1"/>
    <property type="molecule type" value="Genomic_DNA"/>
</dbReference>
<evidence type="ECO:0000256" key="3">
    <source>
        <dbReference type="ARBA" id="ARBA00022643"/>
    </source>
</evidence>
<keyword evidence="2" id="KW-0285">Flavoprotein</keyword>
<dbReference type="SUPFAM" id="SSF55469">
    <property type="entry name" value="FMN-dependent nitroreductase-like"/>
    <property type="match status" value="1"/>
</dbReference>
<organism evidence="7 8">
    <name type="scientific">Geodia barretti</name>
    <name type="common">Barrett's horny sponge</name>
    <dbReference type="NCBI Taxonomy" id="519541"/>
    <lineage>
        <taxon>Eukaryota</taxon>
        <taxon>Metazoa</taxon>
        <taxon>Porifera</taxon>
        <taxon>Demospongiae</taxon>
        <taxon>Heteroscleromorpha</taxon>
        <taxon>Tetractinellida</taxon>
        <taxon>Astrophorina</taxon>
        <taxon>Geodiidae</taxon>
        <taxon>Geodia</taxon>
    </lineage>
</organism>
<evidence type="ECO:0000256" key="1">
    <source>
        <dbReference type="ARBA" id="ARBA00007118"/>
    </source>
</evidence>
<sequence>MTTFNHFAPEERRGVYHAIYSRRDIRTFQDEKIPPDVLARIIRAAHHGPSVGFMQPWDFVLVSDTDIRLQVKDLFERERRAASQFFDEPRRSQYLALKLEGIMESSVNVCVTCDPTRAGEVLGRNSTPETDVYSTCCAVQNLWLAARAEGVGVGWVSILKRPQLRQILGIPQHIVPVAYLCLGYPVDFPAQPLLQTTGWRDRLPLTDLVHYDGWGGPASTDIWQVVQAELTSGEDGQGADAFAPDGSAPDGSSIGSV</sequence>
<keyword evidence="8" id="KW-1185">Reference proteome</keyword>
<keyword evidence="3" id="KW-0288">FMN</keyword>
<dbReference type="PANTHER" id="PTHR23026">
    <property type="entry name" value="NADPH NITROREDUCTASE"/>
    <property type="match status" value="1"/>
</dbReference>
<evidence type="ECO:0000313" key="7">
    <source>
        <dbReference type="EMBL" id="CAI8026371.1"/>
    </source>
</evidence>
<comment type="similarity">
    <text evidence="1">Belongs to the nitroreductase family.</text>
</comment>
<feature type="domain" description="Nitroreductase" evidence="6">
    <location>
        <begin position="19"/>
        <end position="184"/>
    </location>
</feature>
<dbReference type="PANTHER" id="PTHR23026:SF90">
    <property type="entry name" value="IODOTYROSINE DEIODINASE 1"/>
    <property type="match status" value="1"/>
</dbReference>
<evidence type="ECO:0000256" key="2">
    <source>
        <dbReference type="ARBA" id="ARBA00022630"/>
    </source>
</evidence>
<comment type="caution">
    <text evidence="7">The sequence shown here is derived from an EMBL/GenBank/DDBJ whole genome shotgun (WGS) entry which is preliminary data.</text>
</comment>
<keyword evidence="4" id="KW-0560">Oxidoreductase</keyword>
<name>A0AA35SD01_GEOBA</name>
<dbReference type="NCBIfam" id="TIGR02476">
    <property type="entry name" value="BluB"/>
    <property type="match status" value="1"/>
</dbReference>